<keyword evidence="9" id="KW-1185">Reference proteome</keyword>
<dbReference type="GO" id="GO:0035735">
    <property type="term" value="P:intraciliary transport involved in cilium assembly"/>
    <property type="evidence" value="ECO:0007669"/>
    <property type="project" value="TreeGrafter"/>
</dbReference>
<dbReference type="RefSeq" id="XP_046594167.1">
    <property type="nucleotide sequence ID" value="XM_046738211.1"/>
</dbReference>
<dbReference type="InParanoid" id="A0A6J0BDE5"/>
<evidence type="ECO:0000256" key="7">
    <source>
        <dbReference type="ARBA" id="ARBA00023054"/>
    </source>
</evidence>
<dbReference type="KEGG" id="nlo:107218717"/>
<evidence type="ECO:0000256" key="1">
    <source>
        <dbReference type="ARBA" id="ARBA00004282"/>
    </source>
</evidence>
<dbReference type="GO" id="GO:0034451">
    <property type="term" value="C:centriolar satellite"/>
    <property type="evidence" value="ECO:0007669"/>
    <property type="project" value="TreeGrafter"/>
</dbReference>
<dbReference type="RefSeq" id="XP_046594166.1">
    <property type="nucleotide sequence ID" value="XM_046738210.1"/>
</dbReference>
<keyword evidence="7" id="KW-0175">Coiled coil</keyword>
<dbReference type="OrthoDB" id="312015at2759"/>
<evidence type="ECO:0000256" key="8">
    <source>
        <dbReference type="ARBA" id="ARBA00023212"/>
    </source>
</evidence>
<evidence type="ECO:0000313" key="13">
    <source>
        <dbReference type="RefSeq" id="XP_046594167.1"/>
    </source>
</evidence>
<evidence type="ECO:0000256" key="6">
    <source>
        <dbReference type="ARBA" id="ARBA00022949"/>
    </source>
</evidence>
<dbReference type="GO" id="GO:0070161">
    <property type="term" value="C:anchoring junction"/>
    <property type="evidence" value="ECO:0007669"/>
    <property type="project" value="UniProtKB-SubCell"/>
</dbReference>
<evidence type="ECO:0000313" key="14">
    <source>
        <dbReference type="RefSeq" id="XP_046594168.1"/>
    </source>
</evidence>
<dbReference type="RefSeq" id="XP_015512177.2">
    <property type="nucleotide sequence ID" value="XM_015656691.2"/>
</dbReference>
<keyword evidence="4" id="KW-0963">Cytoplasm</keyword>
<comment type="similarity">
    <text evidence="3">Belongs to the ADIP family.</text>
</comment>
<dbReference type="GO" id="GO:0007155">
    <property type="term" value="P:cell adhesion"/>
    <property type="evidence" value="ECO:0007669"/>
    <property type="project" value="UniProtKB-KW"/>
</dbReference>
<dbReference type="PANTHER" id="PTHR46507">
    <property type="entry name" value="AFADIN- AND ALPHA-ACTININ-BINDING PROTEIN"/>
    <property type="match status" value="1"/>
</dbReference>
<comment type="subcellular location">
    <subcellularLocation>
        <location evidence="1">Cell junction</location>
    </subcellularLocation>
    <subcellularLocation>
        <location evidence="2">Cytoplasm</location>
        <location evidence="2">Cytoskeleton</location>
        <location evidence="2">Microtubule organizing center</location>
        <location evidence="2">Centrosome</location>
    </subcellularLocation>
</comment>
<name>A0A6J0BDE5_NEOLC</name>
<proteinExistence type="inferred from homology"/>
<dbReference type="RefSeq" id="XP_046594165.1">
    <property type="nucleotide sequence ID" value="XM_046738209.1"/>
</dbReference>
<keyword evidence="5" id="KW-0130">Cell adhesion</keyword>
<evidence type="ECO:0000256" key="2">
    <source>
        <dbReference type="ARBA" id="ARBA00004300"/>
    </source>
</evidence>
<sequence length="263" mass="30270">MERNSDAISSLRSLGTMMAMHRESPEEAHFCTLDNLSEALSTLSEELESLGFLPTALNINESQSLESIKSTCVKLINASWGLVHEHRMLMRVNEQASDVQHRTASDNSSLTNHVKRLKENLEKKQYLLCESQERERRLKVKCESLSREFKHEKDEAVKLRKQLQSKDIQHAHEVKRLQQSGHKLRDQLQKSVGMYVPRDKASQNIQEEHERQLNMYKQTICRLQESNSQLLLDINDLKDALSLHSEAIDLQAEASGIWNDADI</sequence>
<evidence type="ECO:0000313" key="10">
    <source>
        <dbReference type="RefSeq" id="XP_015512177.2"/>
    </source>
</evidence>
<dbReference type="GeneID" id="107218717"/>
<evidence type="ECO:0000313" key="9">
    <source>
        <dbReference type="Proteomes" id="UP000829291"/>
    </source>
</evidence>
<dbReference type="AlphaFoldDB" id="A0A6J0BDE5"/>
<evidence type="ECO:0000256" key="3">
    <source>
        <dbReference type="ARBA" id="ARBA00009291"/>
    </source>
</evidence>
<reference evidence="10 11" key="1">
    <citation type="submission" date="2025-05" db="UniProtKB">
        <authorList>
            <consortium name="RefSeq"/>
        </authorList>
    </citation>
    <scope>IDENTIFICATION</scope>
    <source>
        <tissue evidence="10 11">Thorax and Abdomen</tissue>
    </source>
</reference>
<dbReference type="InterPro" id="IPR021622">
    <property type="entry name" value="Afadin/alpha-actinin-bd"/>
</dbReference>
<evidence type="ECO:0000256" key="4">
    <source>
        <dbReference type="ARBA" id="ARBA00022490"/>
    </source>
</evidence>
<dbReference type="Pfam" id="PF11559">
    <property type="entry name" value="ADIP"/>
    <property type="match status" value="1"/>
</dbReference>
<dbReference type="GO" id="GO:0036064">
    <property type="term" value="C:ciliary basal body"/>
    <property type="evidence" value="ECO:0007669"/>
    <property type="project" value="TreeGrafter"/>
</dbReference>
<organism evidence="9 10">
    <name type="scientific">Neodiprion lecontei</name>
    <name type="common">Redheaded pine sawfly</name>
    <dbReference type="NCBI Taxonomy" id="441921"/>
    <lineage>
        <taxon>Eukaryota</taxon>
        <taxon>Metazoa</taxon>
        <taxon>Ecdysozoa</taxon>
        <taxon>Arthropoda</taxon>
        <taxon>Hexapoda</taxon>
        <taxon>Insecta</taxon>
        <taxon>Pterygota</taxon>
        <taxon>Neoptera</taxon>
        <taxon>Endopterygota</taxon>
        <taxon>Hymenoptera</taxon>
        <taxon>Tenthredinoidea</taxon>
        <taxon>Diprionidae</taxon>
        <taxon>Diprioninae</taxon>
        <taxon>Neodiprion</taxon>
    </lineage>
</organism>
<evidence type="ECO:0000313" key="12">
    <source>
        <dbReference type="RefSeq" id="XP_046594166.1"/>
    </source>
</evidence>
<gene>
    <name evidence="10 11 12 13 14" type="primary">LOC107218717</name>
</gene>
<dbReference type="InterPro" id="IPR052300">
    <property type="entry name" value="Adhesion_Centrosome_assoc"/>
</dbReference>
<evidence type="ECO:0000256" key="5">
    <source>
        <dbReference type="ARBA" id="ARBA00022889"/>
    </source>
</evidence>
<dbReference type="RefSeq" id="XP_046594168.1">
    <property type="nucleotide sequence ID" value="XM_046738212.1"/>
</dbReference>
<evidence type="ECO:0000313" key="11">
    <source>
        <dbReference type="RefSeq" id="XP_046594165.1"/>
    </source>
</evidence>
<dbReference type="PANTHER" id="PTHR46507:SF4">
    <property type="entry name" value="SSX FAMILY MEMBER 2 INTERACTING PROTEIN"/>
    <property type="match status" value="1"/>
</dbReference>
<accession>A0A6J0BDE5</accession>
<keyword evidence="6" id="KW-0965">Cell junction</keyword>
<dbReference type="Proteomes" id="UP000829291">
    <property type="component" value="Chromosome 4"/>
</dbReference>
<keyword evidence="8" id="KW-0206">Cytoskeleton</keyword>
<protein>
    <submittedName>
        <fullName evidence="10 11">Afadin- and alpha-actinin-binding protein A</fullName>
    </submittedName>
</protein>